<keyword evidence="12" id="KW-1185">Reference proteome</keyword>
<evidence type="ECO:0000256" key="3">
    <source>
        <dbReference type="ARBA" id="ARBA00022692"/>
    </source>
</evidence>
<dbReference type="Pfam" id="PF02687">
    <property type="entry name" value="FtsX"/>
    <property type="match status" value="1"/>
</dbReference>
<dbReference type="PANTHER" id="PTHR30572:SF4">
    <property type="entry name" value="ABC TRANSPORTER PERMEASE YTRF"/>
    <property type="match status" value="1"/>
</dbReference>
<evidence type="ECO:0000256" key="1">
    <source>
        <dbReference type="ARBA" id="ARBA00004651"/>
    </source>
</evidence>
<feature type="transmembrane region" description="Helical" evidence="8">
    <location>
        <begin position="378"/>
        <end position="400"/>
    </location>
</feature>
<feature type="domain" description="MacB-like periplasmic core" evidence="10">
    <location>
        <begin position="175"/>
        <end position="295"/>
    </location>
</feature>
<evidence type="ECO:0000256" key="4">
    <source>
        <dbReference type="ARBA" id="ARBA00022989"/>
    </source>
</evidence>
<feature type="region of interest" description="Disordered" evidence="7">
    <location>
        <begin position="414"/>
        <end position="436"/>
    </location>
</feature>
<dbReference type="EMBL" id="JBHRWR010000016">
    <property type="protein sequence ID" value="MFC3575969.1"/>
    <property type="molecule type" value="Genomic_DNA"/>
</dbReference>
<keyword evidence="2" id="KW-1003">Cell membrane</keyword>
<keyword evidence="4 8" id="KW-1133">Transmembrane helix</keyword>
<evidence type="ECO:0000256" key="8">
    <source>
        <dbReference type="SAM" id="Phobius"/>
    </source>
</evidence>
<dbReference type="RefSeq" id="WP_310765721.1">
    <property type="nucleotide sequence ID" value="NZ_JBHRWR010000016.1"/>
</dbReference>
<evidence type="ECO:0000259" key="10">
    <source>
        <dbReference type="Pfam" id="PF12704"/>
    </source>
</evidence>
<gene>
    <name evidence="11" type="ORF">ACFOZ0_22315</name>
</gene>
<accession>A0ABV7SG64</accession>
<feature type="transmembrane region" description="Helical" evidence="8">
    <location>
        <begin position="329"/>
        <end position="351"/>
    </location>
</feature>
<protein>
    <submittedName>
        <fullName evidence="11">ABC transporter permease</fullName>
    </submittedName>
</protein>
<comment type="subcellular location">
    <subcellularLocation>
        <location evidence="1">Cell membrane</location>
        <topology evidence="1">Multi-pass membrane protein</topology>
    </subcellularLocation>
</comment>
<evidence type="ECO:0000256" key="2">
    <source>
        <dbReference type="ARBA" id="ARBA00022475"/>
    </source>
</evidence>
<evidence type="ECO:0000256" key="6">
    <source>
        <dbReference type="ARBA" id="ARBA00038076"/>
    </source>
</evidence>
<evidence type="ECO:0000313" key="12">
    <source>
        <dbReference type="Proteomes" id="UP001595701"/>
    </source>
</evidence>
<dbReference type="InterPro" id="IPR025857">
    <property type="entry name" value="MacB_PCD"/>
</dbReference>
<evidence type="ECO:0000259" key="9">
    <source>
        <dbReference type="Pfam" id="PF02687"/>
    </source>
</evidence>
<keyword evidence="3 8" id="KW-0812">Transmembrane</keyword>
<reference evidence="12" key="1">
    <citation type="journal article" date="2019" name="Int. J. Syst. Evol. Microbiol.">
        <title>The Global Catalogue of Microorganisms (GCM) 10K type strain sequencing project: providing services to taxonomists for standard genome sequencing and annotation.</title>
        <authorList>
            <consortium name="The Broad Institute Genomics Platform"/>
            <consortium name="The Broad Institute Genome Sequencing Center for Infectious Disease"/>
            <person name="Wu L."/>
            <person name="Ma J."/>
        </authorList>
    </citation>
    <scope>NUCLEOTIDE SEQUENCE [LARGE SCALE GENOMIC DNA]</scope>
    <source>
        <strain evidence="12">CGMCC 4.7035</strain>
    </source>
</reference>
<feature type="transmembrane region" description="Helical" evidence="8">
    <location>
        <begin position="450"/>
        <end position="472"/>
    </location>
</feature>
<feature type="compositionally biased region" description="Gly residues" evidence="7">
    <location>
        <begin position="414"/>
        <end position="435"/>
    </location>
</feature>
<feature type="compositionally biased region" description="Gly residues" evidence="7">
    <location>
        <begin position="149"/>
        <end position="168"/>
    </location>
</feature>
<evidence type="ECO:0000256" key="7">
    <source>
        <dbReference type="SAM" id="MobiDB-lite"/>
    </source>
</evidence>
<dbReference type="Proteomes" id="UP001595701">
    <property type="component" value="Unassembled WGS sequence"/>
</dbReference>
<feature type="compositionally biased region" description="Low complexity" evidence="7">
    <location>
        <begin position="65"/>
        <end position="76"/>
    </location>
</feature>
<dbReference type="InterPro" id="IPR003838">
    <property type="entry name" value="ABC3_permease_C"/>
</dbReference>
<sequence>MFFTYLRRELRRRRKAALVVASGLALGIALVIVVNSVSSGMGKAQDKVLQSLYGLGTDMTVTKAAAAPTSGSSTGPRFNFDARDSDSDETQSSDRVMVQGFQTLATSTVTKVGAQSGVSDAVGGLSLRVIKISGQFTQGQFKQDQNSGQQGGTRGGFPGGQPQGRVEGGGANFDVNNYSVYGTDVTKPALGPLTSSKITSGRTFTTSETNSKVVVADSAYAKEKKLKVGSTVTIKSVKFKVIGIATADSGDSAANLYIPLQQAQTLADSKNKVTTIYVKATDSQQIDSVKKTIQNNISGTTVTTSADLASTVSGSLSTASSLATNVGKWLSIVVLVAAFLVAGLLTSSAVSRRVREFGTLKALGWKSGRVTRQVVGEAVVNGLVGGALGIALGLAGAYAVTAISPTLQAQLGGGGTGGPGGGGGFGGGPGGGGPGRQAAKTLEVALTAPVSLTTIALAVALAVAGGLIAGAFGGWRASRLRPADALRRVE</sequence>
<evidence type="ECO:0000313" key="11">
    <source>
        <dbReference type="EMBL" id="MFC3575969.1"/>
    </source>
</evidence>
<proteinExistence type="inferred from homology"/>
<dbReference type="Pfam" id="PF12704">
    <property type="entry name" value="MacB_PCD"/>
    <property type="match status" value="1"/>
</dbReference>
<feature type="region of interest" description="Disordered" evidence="7">
    <location>
        <begin position="139"/>
        <end position="168"/>
    </location>
</feature>
<feature type="domain" description="ABC3 transporter permease C-terminal" evidence="9">
    <location>
        <begin position="330"/>
        <end position="432"/>
    </location>
</feature>
<dbReference type="InterPro" id="IPR050250">
    <property type="entry name" value="Macrolide_Exporter_MacB"/>
</dbReference>
<evidence type="ECO:0000256" key="5">
    <source>
        <dbReference type="ARBA" id="ARBA00023136"/>
    </source>
</evidence>
<dbReference type="PANTHER" id="PTHR30572">
    <property type="entry name" value="MEMBRANE COMPONENT OF TRANSPORTER-RELATED"/>
    <property type="match status" value="1"/>
</dbReference>
<feature type="region of interest" description="Disordered" evidence="7">
    <location>
        <begin position="65"/>
        <end position="94"/>
    </location>
</feature>
<keyword evidence="5 8" id="KW-0472">Membrane</keyword>
<organism evidence="11 12">
    <name type="scientific">Streptomyces yaanensis</name>
    <dbReference type="NCBI Taxonomy" id="1142239"/>
    <lineage>
        <taxon>Bacteria</taxon>
        <taxon>Bacillati</taxon>
        <taxon>Actinomycetota</taxon>
        <taxon>Actinomycetes</taxon>
        <taxon>Kitasatosporales</taxon>
        <taxon>Streptomycetaceae</taxon>
        <taxon>Streptomyces</taxon>
    </lineage>
</organism>
<name>A0ABV7SG64_9ACTN</name>
<comment type="caution">
    <text evidence="11">The sequence shown here is derived from an EMBL/GenBank/DDBJ whole genome shotgun (WGS) entry which is preliminary data.</text>
</comment>
<comment type="similarity">
    <text evidence="6">Belongs to the ABC-4 integral membrane protein family.</text>
</comment>